<dbReference type="InterPro" id="IPR009057">
    <property type="entry name" value="Homeodomain-like_sf"/>
</dbReference>
<dbReference type="Proteomes" id="UP001390339">
    <property type="component" value="Unassembled WGS sequence"/>
</dbReference>
<dbReference type="PANTHER" id="PTHR19303:SF74">
    <property type="entry name" value="POGO TRANSPOSABLE ELEMENT WITH KRAB DOMAIN"/>
    <property type="match status" value="1"/>
</dbReference>
<dbReference type="InterPro" id="IPR006600">
    <property type="entry name" value="HTH_CenpB_DNA-bd_dom"/>
</dbReference>
<dbReference type="SMART" id="SM00674">
    <property type="entry name" value="CENPB"/>
    <property type="match status" value="1"/>
</dbReference>
<dbReference type="Gene3D" id="1.10.10.60">
    <property type="entry name" value="Homeodomain-like"/>
    <property type="match status" value="1"/>
</dbReference>
<dbReference type="PROSITE" id="PS50960">
    <property type="entry name" value="HTH_PSQ"/>
    <property type="match status" value="1"/>
</dbReference>
<feature type="domain" description="HTH CENPB-type" evidence="6">
    <location>
        <begin position="48"/>
        <end position="118"/>
    </location>
</feature>
<dbReference type="EMBL" id="JAPCWZ010000003">
    <property type="protein sequence ID" value="KAK8872380.1"/>
    <property type="molecule type" value="Genomic_DNA"/>
</dbReference>
<keyword evidence="8" id="KW-1185">Reference proteome</keyword>
<evidence type="ECO:0000313" key="8">
    <source>
        <dbReference type="Proteomes" id="UP001390339"/>
    </source>
</evidence>
<evidence type="ECO:0000259" key="5">
    <source>
        <dbReference type="PROSITE" id="PS50960"/>
    </source>
</evidence>
<dbReference type="InterPro" id="IPR007889">
    <property type="entry name" value="HTH_Psq"/>
</dbReference>
<dbReference type="InterPro" id="IPR050863">
    <property type="entry name" value="CenT-Element_Derived"/>
</dbReference>
<keyword evidence="2 4" id="KW-0238">DNA-binding</keyword>
<evidence type="ECO:0000256" key="2">
    <source>
        <dbReference type="ARBA" id="ARBA00023125"/>
    </source>
</evidence>
<name>A0ABR2J502_9PEZI</name>
<protein>
    <submittedName>
        <fullName evidence="7">Transposase</fullName>
    </submittedName>
</protein>
<gene>
    <name evidence="7" type="ORF">PGQ11_002894</name>
</gene>
<evidence type="ECO:0000256" key="3">
    <source>
        <dbReference type="ARBA" id="ARBA00023242"/>
    </source>
</evidence>
<feature type="domain" description="HTH psq-type" evidence="5">
    <location>
        <begin position="1"/>
        <end position="46"/>
    </location>
</feature>
<dbReference type="PROSITE" id="PS51253">
    <property type="entry name" value="HTH_CENPB"/>
    <property type="match status" value="1"/>
</dbReference>
<sequence length="539" mass="60687">MKQYSEEELQEALNCIANGTPIKQTAREYGIPKSTLLNRLKGHQSRSDGAADLQRLSPDQEKHLASWIIAQQALGLPPTHAQVREFAERILRAQGDPNPIGKKWLQAFIRRNPVIKVLRARAIDSKRVNGASVEVIRSWFQRLEQPDVQEIKPANRYTMDEAGVLEGIGSNGLVLGSTENRSIRKKQPGSKAWTSFIECISALGRTIPPLVIFKGKTVQQQWFPLNLGPFKDWQFTATENGWITDETAIEWLEKVFIPNTAPEDPSEYRLLVVDGHGSHTATDFMYLCFRHRIRLLLFLPAHTSHVLQPLDLAVFSPLKTAYRKVLGNVNQFSNSTVIGKRYFLQCYQKARSEALSGQNIRSGWRAAGLWPVSMAKPLLSPLLVGNTSYTTSDPTKTEPEGSSRTFCTPQNINRGSDIVWSTPRKSVEFKEQVRVANLLEENTVTQRQLFRKVRKAFDEKDVQVAVLERQVEALQAQLETARPRKRRKVDLSPNSRFATIEDIQRTQMAIGEAEITSDEESDSEISEAGSCIVVAVKTS</sequence>
<dbReference type="Pfam" id="PF05225">
    <property type="entry name" value="HTH_psq"/>
    <property type="match status" value="1"/>
</dbReference>
<proteinExistence type="predicted"/>
<reference evidence="7 8" key="1">
    <citation type="journal article" date="2024" name="IMA Fungus">
        <title>Apiospora arundinis, a panoply of carbohydrate-active enzymes and secondary metabolites.</title>
        <authorList>
            <person name="Sorensen T."/>
            <person name="Petersen C."/>
            <person name="Muurmann A.T."/>
            <person name="Christiansen J.V."/>
            <person name="Brundto M.L."/>
            <person name="Overgaard C.K."/>
            <person name="Boysen A.T."/>
            <person name="Wollenberg R.D."/>
            <person name="Larsen T.O."/>
            <person name="Sorensen J.L."/>
            <person name="Nielsen K.L."/>
            <person name="Sondergaard T.E."/>
        </authorList>
    </citation>
    <scope>NUCLEOTIDE SEQUENCE [LARGE SCALE GENOMIC DNA]</scope>
    <source>
        <strain evidence="7 8">AAU 773</strain>
    </source>
</reference>
<dbReference type="Pfam" id="PF03184">
    <property type="entry name" value="DDE_1"/>
    <property type="match status" value="1"/>
</dbReference>
<evidence type="ECO:0000313" key="7">
    <source>
        <dbReference type="EMBL" id="KAK8872380.1"/>
    </source>
</evidence>
<comment type="subcellular location">
    <subcellularLocation>
        <location evidence="1 4">Nucleus</location>
    </subcellularLocation>
</comment>
<dbReference type="SUPFAM" id="SSF46689">
    <property type="entry name" value="Homeodomain-like"/>
    <property type="match status" value="2"/>
</dbReference>
<evidence type="ECO:0000259" key="6">
    <source>
        <dbReference type="PROSITE" id="PS51253"/>
    </source>
</evidence>
<comment type="caution">
    <text evidence="7">The sequence shown here is derived from an EMBL/GenBank/DDBJ whole genome shotgun (WGS) entry which is preliminary data.</text>
</comment>
<keyword evidence="3 4" id="KW-0539">Nucleus</keyword>
<accession>A0ABR2J502</accession>
<dbReference type="InterPro" id="IPR004875">
    <property type="entry name" value="DDE_SF_endonuclease_dom"/>
</dbReference>
<dbReference type="PANTHER" id="PTHR19303">
    <property type="entry name" value="TRANSPOSON"/>
    <property type="match status" value="1"/>
</dbReference>
<evidence type="ECO:0000256" key="4">
    <source>
        <dbReference type="PROSITE-ProRule" id="PRU00320"/>
    </source>
</evidence>
<feature type="DNA-binding region" description="H-T-H motif" evidence="4">
    <location>
        <begin position="22"/>
        <end position="42"/>
    </location>
</feature>
<dbReference type="Pfam" id="PF03221">
    <property type="entry name" value="HTH_Tnp_Tc5"/>
    <property type="match status" value="1"/>
</dbReference>
<evidence type="ECO:0000256" key="1">
    <source>
        <dbReference type="ARBA" id="ARBA00004123"/>
    </source>
</evidence>
<organism evidence="7 8">
    <name type="scientific">Apiospora arundinis</name>
    <dbReference type="NCBI Taxonomy" id="335852"/>
    <lineage>
        <taxon>Eukaryota</taxon>
        <taxon>Fungi</taxon>
        <taxon>Dikarya</taxon>
        <taxon>Ascomycota</taxon>
        <taxon>Pezizomycotina</taxon>
        <taxon>Sordariomycetes</taxon>
        <taxon>Xylariomycetidae</taxon>
        <taxon>Amphisphaeriales</taxon>
        <taxon>Apiosporaceae</taxon>
        <taxon>Apiospora</taxon>
    </lineage>
</organism>